<dbReference type="AlphaFoldDB" id="A0A921KYU8"/>
<name>A0A921KYU8_9BACT</name>
<dbReference type="CDD" id="cd02966">
    <property type="entry name" value="TlpA_like_family"/>
    <property type="match status" value="1"/>
</dbReference>
<dbReference type="PANTHER" id="PTHR42852:SF6">
    <property type="entry name" value="THIOL:DISULFIDE INTERCHANGE PROTEIN DSBE"/>
    <property type="match status" value="1"/>
</dbReference>
<sequence>MKIGIIFIMLLCIGCSGTQQYSFSIRGNVEGAKYGKVFLLTPKEEVICSTKIDGGDFELRGTLEEPGQYVLRVNRQQFMFFMDGKKMRIECPYRSFSSKYLKGAPANDLSIEYGKLQEKYTAKQERFLKEYKKAMDTGEQKAADEAMTQVLLVGESEFVLTKEFVREHPDNIFSAYISEKAGRENYTKAKELYELLTPQAQQCSWGRLLKQHLDGLAVSAEGLVCPEFTVSDEDGNPVTMNSLKGDILVLDFWASWCGPCRQEMKSLREQYKEFKDKGVRFVSISLDASSEKWKEACKEEDIPWLSALADGGWDDSEVRKLFGIQSIPHIILVGKDGKIVGKNLRRNILRDKIIELLNK</sequence>
<keyword evidence="4" id="KW-0676">Redox-active center</keyword>
<gene>
    <name evidence="6" type="ORF">K8V05_10090</name>
</gene>
<dbReference type="Gene3D" id="3.40.30.10">
    <property type="entry name" value="Glutaredoxin"/>
    <property type="match status" value="1"/>
</dbReference>
<dbReference type="GO" id="GO:0030313">
    <property type="term" value="C:cell envelope"/>
    <property type="evidence" value="ECO:0007669"/>
    <property type="project" value="UniProtKB-SubCell"/>
</dbReference>
<keyword evidence="3" id="KW-1015">Disulfide bond</keyword>
<protein>
    <submittedName>
        <fullName evidence="6">AhpC/TSA family protein</fullName>
    </submittedName>
</protein>
<dbReference type="InterPro" id="IPR000866">
    <property type="entry name" value="AhpC/TSA"/>
</dbReference>
<evidence type="ECO:0000313" key="6">
    <source>
        <dbReference type="EMBL" id="HJF71091.1"/>
    </source>
</evidence>
<dbReference type="GO" id="GO:0017004">
    <property type="term" value="P:cytochrome complex assembly"/>
    <property type="evidence" value="ECO:0007669"/>
    <property type="project" value="UniProtKB-KW"/>
</dbReference>
<dbReference type="Proteomes" id="UP000742098">
    <property type="component" value="Unassembled WGS sequence"/>
</dbReference>
<proteinExistence type="predicted"/>
<organism evidence="6 7">
    <name type="scientific">Butyricimonas virosa</name>
    <dbReference type="NCBI Taxonomy" id="544645"/>
    <lineage>
        <taxon>Bacteria</taxon>
        <taxon>Pseudomonadati</taxon>
        <taxon>Bacteroidota</taxon>
        <taxon>Bacteroidia</taxon>
        <taxon>Bacteroidales</taxon>
        <taxon>Odoribacteraceae</taxon>
        <taxon>Butyricimonas</taxon>
    </lineage>
</organism>
<reference evidence="6" key="2">
    <citation type="submission" date="2021-09" db="EMBL/GenBank/DDBJ databases">
        <authorList>
            <person name="Gilroy R."/>
        </authorList>
    </citation>
    <scope>NUCLEOTIDE SEQUENCE</scope>
    <source>
        <strain evidence="6">6966</strain>
    </source>
</reference>
<dbReference type="InterPro" id="IPR036249">
    <property type="entry name" value="Thioredoxin-like_sf"/>
</dbReference>
<reference evidence="6" key="1">
    <citation type="journal article" date="2021" name="PeerJ">
        <title>Extensive microbial diversity within the chicken gut microbiome revealed by metagenomics and culture.</title>
        <authorList>
            <person name="Gilroy R."/>
            <person name="Ravi A."/>
            <person name="Getino M."/>
            <person name="Pursley I."/>
            <person name="Horton D.L."/>
            <person name="Alikhan N.F."/>
            <person name="Baker D."/>
            <person name="Gharbi K."/>
            <person name="Hall N."/>
            <person name="Watson M."/>
            <person name="Adriaenssens E.M."/>
            <person name="Foster-Nyarko E."/>
            <person name="Jarju S."/>
            <person name="Secka A."/>
            <person name="Antonio M."/>
            <person name="Oren A."/>
            <person name="Chaudhuri R.R."/>
            <person name="La Ragione R."/>
            <person name="Hildebrand F."/>
            <person name="Pallen M.J."/>
        </authorList>
    </citation>
    <scope>NUCLEOTIDE SEQUENCE</scope>
    <source>
        <strain evidence="6">6966</strain>
    </source>
</reference>
<evidence type="ECO:0000259" key="5">
    <source>
        <dbReference type="PROSITE" id="PS51352"/>
    </source>
</evidence>
<dbReference type="GO" id="GO:0016209">
    <property type="term" value="F:antioxidant activity"/>
    <property type="evidence" value="ECO:0007669"/>
    <property type="project" value="InterPro"/>
</dbReference>
<dbReference type="EMBL" id="DYVS01000172">
    <property type="protein sequence ID" value="HJF71091.1"/>
    <property type="molecule type" value="Genomic_DNA"/>
</dbReference>
<keyword evidence="2" id="KW-0201">Cytochrome c-type biogenesis</keyword>
<dbReference type="InterPro" id="IPR013766">
    <property type="entry name" value="Thioredoxin_domain"/>
</dbReference>
<dbReference type="InterPro" id="IPR050553">
    <property type="entry name" value="Thioredoxin_ResA/DsbE_sf"/>
</dbReference>
<evidence type="ECO:0000256" key="1">
    <source>
        <dbReference type="ARBA" id="ARBA00004196"/>
    </source>
</evidence>
<dbReference type="PROSITE" id="PS51352">
    <property type="entry name" value="THIOREDOXIN_2"/>
    <property type="match status" value="1"/>
</dbReference>
<evidence type="ECO:0000256" key="3">
    <source>
        <dbReference type="ARBA" id="ARBA00023157"/>
    </source>
</evidence>
<dbReference type="GO" id="GO:0016491">
    <property type="term" value="F:oxidoreductase activity"/>
    <property type="evidence" value="ECO:0007669"/>
    <property type="project" value="InterPro"/>
</dbReference>
<dbReference type="InterPro" id="IPR017937">
    <property type="entry name" value="Thioredoxin_CS"/>
</dbReference>
<dbReference type="PANTHER" id="PTHR42852">
    <property type="entry name" value="THIOL:DISULFIDE INTERCHANGE PROTEIN DSBE"/>
    <property type="match status" value="1"/>
</dbReference>
<evidence type="ECO:0000256" key="4">
    <source>
        <dbReference type="ARBA" id="ARBA00023284"/>
    </source>
</evidence>
<comment type="caution">
    <text evidence="6">The sequence shown here is derived from an EMBL/GenBank/DDBJ whole genome shotgun (WGS) entry which is preliminary data.</text>
</comment>
<dbReference type="PROSITE" id="PS00194">
    <property type="entry name" value="THIOREDOXIN_1"/>
    <property type="match status" value="1"/>
</dbReference>
<comment type="subcellular location">
    <subcellularLocation>
        <location evidence="1">Cell envelope</location>
    </subcellularLocation>
</comment>
<dbReference type="InterPro" id="IPR025380">
    <property type="entry name" value="DUF4369"/>
</dbReference>
<evidence type="ECO:0000256" key="2">
    <source>
        <dbReference type="ARBA" id="ARBA00022748"/>
    </source>
</evidence>
<dbReference type="SUPFAM" id="SSF52833">
    <property type="entry name" value="Thioredoxin-like"/>
    <property type="match status" value="1"/>
</dbReference>
<dbReference type="Pfam" id="PF14289">
    <property type="entry name" value="DUF4369"/>
    <property type="match status" value="1"/>
</dbReference>
<dbReference type="Pfam" id="PF00578">
    <property type="entry name" value="AhpC-TSA"/>
    <property type="match status" value="1"/>
</dbReference>
<accession>A0A921KYU8</accession>
<evidence type="ECO:0000313" key="7">
    <source>
        <dbReference type="Proteomes" id="UP000742098"/>
    </source>
</evidence>
<feature type="domain" description="Thioredoxin" evidence="5">
    <location>
        <begin position="219"/>
        <end position="359"/>
    </location>
</feature>